<accession>A0ABR8XKR2</accession>
<evidence type="ECO:0000256" key="3">
    <source>
        <dbReference type="ARBA" id="ARBA00022729"/>
    </source>
</evidence>
<dbReference type="InterPro" id="IPR030678">
    <property type="entry name" value="Peptide/Ni-bd"/>
</dbReference>
<name>A0ABR8XKR2_9BACL</name>
<comment type="caution">
    <text evidence="6">The sequence shown here is derived from an EMBL/GenBank/DDBJ whole genome shotgun (WGS) entry which is preliminary data.</text>
</comment>
<dbReference type="RefSeq" id="WP_191703116.1">
    <property type="nucleotide sequence ID" value="NZ_JACSPW010000003.1"/>
</dbReference>
<keyword evidence="7" id="KW-1185">Reference proteome</keyword>
<dbReference type="Proteomes" id="UP000600565">
    <property type="component" value="Unassembled WGS sequence"/>
</dbReference>
<feature type="signal peptide" evidence="4">
    <location>
        <begin position="1"/>
        <end position="26"/>
    </location>
</feature>
<dbReference type="InterPro" id="IPR000914">
    <property type="entry name" value="SBP_5_dom"/>
</dbReference>
<proteinExistence type="inferred from homology"/>
<evidence type="ECO:0000313" key="6">
    <source>
        <dbReference type="EMBL" id="MBD8032525.1"/>
    </source>
</evidence>
<evidence type="ECO:0000313" key="7">
    <source>
        <dbReference type="Proteomes" id="UP000600565"/>
    </source>
</evidence>
<dbReference type="InterPro" id="IPR039424">
    <property type="entry name" value="SBP_5"/>
</dbReference>
<reference evidence="6 7" key="1">
    <citation type="submission" date="2020-08" db="EMBL/GenBank/DDBJ databases">
        <title>A Genomic Blueprint of the Chicken Gut Microbiome.</title>
        <authorList>
            <person name="Gilroy R."/>
            <person name="Ravi A."/>
            <person name="Getino M."/>
            <person name="Pursley I."/>
            <person name="Horton D.L."/>
            <person name="Alikhan N.-F."/>
            <person name="Baker D."/>
            <person name="Gharbi K."/>
            <person name="Hall N."/>
            <person name="Watson M."/>
            <person name="Adriaenssens E.M."/>
            <person name="Foster-Nyarko E."/>
            <person name="Jarju S."/>
            <person name="Secka A."/>
            <person name="Antonio M."/>
            <person name="Oren A."/>
            <person name="Chaudhuri R."/>
            <person name="La Ragione R.M."/>
            <person name="Hildebrand F."/>
            <person name="Pallen M.J."/>
        </authorList>
    </citation>
    <scope>NUCLEOTIDE SEQUENCE [LARGE SCALE GENOMIC DNA]</scope>
    <source>
        <strain evidence="6 7">Sa1YVA6</strain>
    </source>
</reference>
<feature type="chain" id="PRO_5045165076" evidence="4">
    <location>
        <begin position="27"/>
        <end position="520"/>
    </location>
</feature>
<comment type="similarity">
    <text evidence="1">Belongs to the bacterial solute-binding protein 5 family.</text>
</comment>
<organism evidence="6 7">
    <name type="scientific">Solibacillus merdavium</name>
    <dbReference type="NCBI Taxonomy" id="2762218"/>
    <lineage>
        <taxon>Bacteria</taxon>
        <taxon>Bacillati</taxon>
        <taxon>Bacillota</taxon>
        <taxon>Bacilli</taxon>
        <taxon>Bacillales</taxon>
        <taxon>Caryophanaceae</taxon>
        <taxon>Solibacillus</taxon>
    </lineage>
</organism>
<protein>
    <submittedName>
        <fullName evidence="6">ABC transporter substrate-binding protein</fullName>
    </submittedName>
</protein>
<dbReference type="Pfam" id="PF00496">
    <property type="entry name" value="SBP_bac_5"/>
    <property type="match status" value="1"/>
</dbReference>
<dbReference type="PANTHER" id="PTHR30290:SF9">
    <property type="entry name" value="OLIGOPEPTIDE-BINDING PROTEIN APPA"/>
    <property type="match status" value="1"/>
</dbReference>
<dbReference type="Gene3D" id="3.10.105.10">
    <property type="entry name" value="Dipeptide-binding Protein, Domain 3"/>
    <property type="match status" value="1"/>
</dbReference>
<dbReference type="SUPFAM" id="SSF53850">
    <property type="entry name" value="Periplasmic binding protein-like II"/>
    <property type="match status" value="1"/>
</dbReference>
<dbReference type="PANTHER" id="PTHR30290">
    <property type="entry name" value="PERIPLASMIC BINDING COMPONENT OF ABC TRANSPORTER"/>
    <property type="match status" value="1"/>
</dbReference>
<sequence>MKKVILLIIMCLMLTACNTASNTANSNPTENVLRYGITKSIEHLNPILTEEGHSELQSLVYRGLMKQTETNDVVGDVAKSVTISEDELTYTFMLHEATWHDGQPITADDVKFTLDQIRTPEVASPYFSDFQTVVAVEIVDKHTVQIKVNEPTPTLLHKLKVGLLPQHIYEGQDILTAPQNTAPVGNGPYVLKNWSADDVLTFEANESFYGTTPEIERIIVYTKLDENAKLLRIKSGDLHIAQITPQQKKAVEAYEHVEVKTLQTADYRALQFNQQHAQLADESVRKAINHLINRDQLIQLVLHGTGEQAFGPLQRSFARADADVYRLDVTQATKLLQEAGYKKESKYFENNDGKVLQFNVIAPITDAVRVSLATVIVEQLQAQGVNAILQTKDWSNITIESEDTFMIGWGSEDDPDTHTYRVFHSTEHAPAGYNYALVDNPDINEALEKAKGGTREERIENYATFQQHLAQEMAFSFLVYVDGIYAISDKLVGTSDRILGHNGFGIMWNIEDWKWEDLDG</sequence>
<feature type="domain" description="Solute-binding protein family 5" evidence="5">
    <location>
        <begin position="73"/>
        <end position="427"/>
    </location>
</feature>
<dbReference type="PIRSF" id="PIRSF002741">
    <property type="entry name" value="MppA"/>
    <property type="match status" value="1"/>
</dbReference>
<dbReference type="Gene3D" id="3.90.76.10">
    <property type="entry name" value="Dipeptide-binding Protein, Domain 1"/>
    <property type="match status" value="1"/>
</dbReference>
<keyword evidence="2" id="KW-0813">Transport</keyword>
<gene>
    <name evidence="6" type="ORF">H9632_05545</name>
</gene>
<keyword evidence="3 4" id="KW-0732">Signal</keyword>
<evidence type="ECO:0000259" key="5">
    <source>
        <dbReference type="Pfam" id="PF00496"/>
    </source>
</evidence>
<evidence type="ECO:0000256" key="4">
    <source>
        <dbReference type="SAM" id="SignalP"/>
    </source>
</evidence>
<dbReference type="Gene3D" id="3.40.190.10">
    <property type="entry name" value="Periplasmic binding protein-like II"/>
    <property type="match status" value="1"/>
</dbReference>
<dbReference type="PROSITE" id="PS51257">
    <property type="entry name" value="PROKAR_LIPOPROTEIN"/>
    <property type="match status" value="1"/>
</dbReference>
<evidence type="ECO:0000256" key="2">
    <source>
        <dbReference type="ARBA" id="ARBA00022448"/>
    </source>
</evidence>
<evidence type="ECO:0000256" key="1">
    <source>
        <dbReference type="ARBA" id="ARBA00005695"/>
    </source>
</evidence>
<dbReference type="EMBL" id="JACSPW010000003">
    <property type="protein sequence ID" value="MBD8032525.1"/>
    <property type="molecule type" value="Genomic_DNA"/>
</dbReference>